<feature type="compositionally biased region" description="Basic and acidic residues" evidence="1">
    <location>
        <begin position="53"/>
        <end position="80"/>
    </location>
</feature>
<evidence type="ECO:0000313" key="2">
    <source>
        <dbReference type="EMBL" id="PAQ02732.1"/>
    </source>
</evidence>
<gene>
    <name evidence="2" type="ORF">CIT25_08970</name>
</gene>
<keyword evidence="3" id="KW-1185">Reference proteome</keyword>
<dbReference type="EMBL" id="NPKI01000012">
    <property type="protein sequence ID" value="PAQ02732.1"/>
    <property type="molecule type" value="Genomic_DNA"/>
</dbReference>
<organism evidence="2 3">
    <name type="scientific">Mesorhizobium mediterraneum</name>
    <dbReference type="NCBI Taxonomy" id="43617"/>
    <lineage>
        <taxon>Bacteria</taxon>
        <taxon>Pseudomonadati</taxon>
        <taxon>Pseudomonadota</taxon>
        <taxon>Alphaproteobacteria</taxon>
        <taxon>Hyphomicrobiales</taxon>
        <taxon>Phyllobacteriaceae</taxon>
        <taxon>Mesorhizobium</taxon>
    </lineage>
</organism>
<dbReference type="AlphaFoldDB" id="A0AB36RDF2"/>
<name>A0AB36RDF2_9HYPH</name>
<proteinExistence type="predicted"/>
<comment type="caution">
    <text evidence="2">The sequence shown here is derived from an EMBL/GenBank/DDBJ whole genome shotgun (WGS) entry which is preliminary data.</text>
</comment>
<reference evidence="3" key="1">
    <citation type="submission" date="2017-08" db="EMBL/GenBank/DDBJ databases">
        <title>Mesorhizobium wenxinae sp. nov., a novel rhizobial species isolated from root nodules of chickpea (Cicer arietinum L.).</title>
        <authorList>
            <person name="Zhang J."/>
        </authorList>
    </citation>
    <scope>NUCLEOTIDE SEQUENCE [LARGE SCALE GENOMIC DNA]</scope>
    <source>
        <strain evidence="3">USDA 3392</strain>
    </source>
</reference>
<accession>A0AB36RDF2</accession>
<evidence type="ECO:0000256" key="1">
    <source>
        <dbReference type="SAM" id="MobiDB-lite"/>
    </source>
</evidence>
<sequence>MRFSDAPFSPCGRRCRRRRRMRGAPAWRGWRSVQHPSTVSALRADPPSPTRGEGIDEPRQEIRPFARERADLRPAVDHRGAASHPAL</sequence>
<protein>
    <submittedName>
        <fullName evidence="2">Uncharacterized protein</fullName>
    </submittedName>
</protein>
<feature type="compositionally biased region" description="Basic residues" evidence="1">
    <location>
        <begin position="13"/>
        <end position="22"/>
    </location>
</feature>
<evidence type="ECO:0000313" key="3">
    <source>
        <dbReference type="Proteomes" id="UP000216215"/>
    </source>
</evidence>
<dbReference type="Proteomes" id="UP000216215">
    <property type="component" value="Unassembled WGS sequence"/>
</dbReference>
<feature type="region of interest" description="Disordered" evidence="1">
    <location>
        <begin position="1"/>
        <end position="87"/>
    </location>
</feature>